<gene>
    <name evidence="1" type="ORF">ACFYKX_11450</name>
</gene>
<reference evidence="1 2" key="1">
    <citation type="submission" date="2024-08" db="EMBL/GenBank/DDBJ databases">
        <title>Two novel Cytobacillus novel species.</title>
        <authorList>
            <person name="Liu G."/>
        </authorList>
    </citation>
    <scope>NUCLEOTIDE SEQUENCE [LARGE SCALE GENOMIC DNA]</scope>
    <source>
        <strain evidence="1 2">FJAT-54145</strain>
    </source>
</reference>
<accession>A0ABW6KAE7</accession>
<keyword evidence="2" id="KW-1185">Reference proteome</keyword>
<dbReference type="Proteomes" id="UP001601059">
    <property type="component" value="Unassembled WGS sequence"/>
</dbReference>
<protein>
    <submittedName>
        <fullName evidence="1">Uncharacterized protein</fullName>
    </submittedName>
</protein>
<comment type="caution">
    <text evidence="1">The sequence shown here is derived from an EMBL/GenBank/DDBJ whole genome shotgun (WGS) entry which is preliminary data.</text>
</comment>
<organism evidence="1 2">
    <name type="scientific">Cytobacillus spartinae</name>
    <dbReference type="NCBI Taxonomy" id="3299023"/>
    <lineage>
        <taxon>Bacteria</taxon>
        <taxon>Bacillati</taxon>
        <taxon>Bacillota</taxon>
        <taxon>Bacilli</taxon>
        <taxon>Bacillales</taxon>
        <taxon>Bacillaceae</taxon>
        <taxon>Cytobacillus</taxon>
    </lineage>
</organism>
<dbReference type="EMBL" id="JBIACK010000004">
    <property type="protein sequence ID" value="MFE8701211.1"/>
    <property type="molecule type" value="Genomic_DNA"/>
</dbReference>
<evidence type="ECO:0000313" key="1">
    <source>
        <dbReference type="EMBL" id="MFE8701211.1"/>
    </source>
</evidence>
<proteinExistence type="predicted"/>
<name>A0ABW6KAE7_9BACI</name>
<dbReference type="RefSeq" id="WP_389361125.1">
    <property type="nucleotide sequence ID" value="NZ_JBIACK010000004.1"/>
</dbReference>
<evidence type="ECO:0000313" key="2">
    <source>
        <dbReference type="Proteomes" id="UP001601059"/>
    </source>
</evidence>
<sequence>MGTRPMWQSHCQSLLKSLHFLQKEAWDQSSEFSIFGLEKSESEQEEQE</sequence>